<gene>
    <name evidence="3" type="ORF">Adu01nite_83880</name>
</gene>
<feature type="domain" description="Nucleoside phosphorylase" evidence="2">
    <location>
        <begin position="407"/>
        <end position="615"/>
    </location>
</feature>
<evidence type="ECO:0000256" key="1">
    <source>
        <dbReference type="SAM" id="Phobius"/>
    </source>
</evidence>
<dbReference type="Pfam" id="PF01048">
    <property type="entry name" value="PNP_UDP_1"/>
    <property type="match status" value="1"/>
</dbReference>
<sequence>MNELTLAECRVAARSIRESEFGREAVDVVRPRGTLGVIRSRGPLSLLLHAAAREGRLIWRGPDSLALLQPPGDAARPVPDLRAAVAQRLVRGWDGWVLLIPSFSLLALAALSDLVWTATGAIFFAWALLFLVLGAVVPVAVLLACGVASSLVGFARAMRRRSPEVVPYENWSMVLCHHVQVETSPRLLLREVRRGLDRLLAAEAGAAAADLGVRMSHGETTEELLCLRRGVTTEGMRAEVDAWSERLAGGLSVRLSDHRAVREPVRIFDRGGFVLWYLGGQAVVLLVLARMVPIWERASCGDACAGRPVTYGSALRWLAQRLLFTDPDGLSPVSWPAWLIGWLVSIMSAVGVLVLAVALRQYVRARDVVRSRLRETRRLLNDRSRTLIMVVTAGERDAVVAAVQAVNQGEPEPFRVAGQVVLRLGVVSRTELMLAQVEPGAVGPGSAGIAAAALIDRLDLDFLILAGICYGLRPDQHEYGDVLVCDQLRAVDHRKVTDPAEAGDPVVLVRGDYVTPSTALLSGFRAAGRTWRGTAEVHFGPMVSASVLVNSRALVDELRAQQPDALGGEMEGAGVYAAAADAEVDWIVVKAISDWGVGKTDEHQAAAARNAAAFVVHAAREQALDDVPARGRR</sequence>
<name>A0ABQ3ZB30_9ACTN</name>
<organism evidence="3 4">
    <name type="scientific">Paractinoplanes durhamensis</name>
    <dbReference type="NCBI Taxonomy" id="113563"/>
    <lineage>
        <taxon>Bacteria</taxon>
        <taxon>Bacillati</taxon>
        <taxon>Actinomycetota</taxon>
        <taxon>Actinomycetes</taxon>
        <taxon>Micromonosporales</taxon>
        <taxon>Micromonosporaceae</taxon>
        <taxon>Paractinoplanes</taxon>
    </lineage>
</organism>
<keyword evidence="4" id="KW-1185">Reference proteome</keyword>
<keyword evidence="1" id="KW-1133">Transmembrane helix</keyword>
<proteinExistence type="predicted"/>
<evidence type="ECO:0000313" key="3">
    <source>
        <dbReference type="EMBL" id="GIE07038.1"/>
    </source>
</evidence>
<evidence type="ECO:0000259" key="2">
    <source>
        <dbReference type="Pfam" id="PF01048"/>
    </source>
</evidence>
<dbReference type="SUPFAM" id="SSF53167">
    <property type="entry name" value="Purine and uridine phosphorylases"/>
    <property type="match status" value="1"/>
</dbReference>
<dbReference type="RefSeq" id="WP_203734881.1">
    <property type="nucleotide sequence ID" value="NZ_BAAATX010000028.1"/>
</dbReference>
<reference evidence="3 4" key="1">
    <citation type="submission" date="2021-01" db="EMBL/GenBank/DDBJ databases">
        <title>Whole genome shotgun sequence of Actinoplanes durhamensis NBRC 14914.</title>
        <authorList>
            <person name="Komaki H."/>
            <person name="Tamura T."/>
        </authorList>
    </citation>
    <scope>NUCLEOTIDE SEQUENCE [LARGE SCALE GENOMIC DNA]</scope>
    <source>
        <strain evidence="3 4">NBRC 14914</strain>
    </source>
</reference>
<keyword evidence="1" id="KW-0472">Membrane</keyword>
<feature type="transmembrane region" description="Helical" evidence="1">
    <location>
        <begin position="96"/>
        <end position="116"/>
    </location>
</feature>
<comment type="caution">
    <text evidence="3">The sequence shown here is derived from an EMBL/GenBank/DDBJ whole genome shotgun (WGS) entry which is preliminary data.</text>
</comment>
<feature type="transmembrane region" description="Helical" evidence="1">
    <location>
        <begin position="339"/>
        <end position="363"/>
    </location>
</feature>
<dbReference type="InterPro" id="IPR000845">
    <property type="entry name" value="Nucleoside_phosphorylase_d"/>
</dbReference>
<evidence type="ECO:0000313" key="4">
    <source>
        <dbReference type="Proteomes" id="UP000637628"/>
    </source>
</evidence>
<feature type="transmembrane region" description="Helical" evidence="1">
    <location>
        <begin position="122"/>
        <end position="155"/>
    </location>
</feature>
<keyword evidence="1" id="KW-0812">Transmembrane</keyword>
<feature type="transmembrane region" description="Helical" evidence="1">
    <location>
        <begin position="273"/>
        <end position="292"/>
    </location>
</feature>
<accession>A0ABQ3ZB30</accession>
<protein>
    <recommendedName>
        <fullName evidence="2">Nucleoside phosphorylase domain-containing protein</fullName>
    </recommendedName>
</protein>
<dbReference type="Proteomes" id="UP000637628">
    <property type="component" value="Unassembled WGS sequence"/>
</dbReference>
<dbReference type="EMBL" id="BOML01000071">
    <property type="protein sequence ID" value="GIE07038.1"/>
    <property type="molecule type" value="Genomic_DNA"/>
</dbReference>
<dbReference type="PANTHER" id="PTHR46832">
    <property type="entry name" value="5'-METHYLTHIOADENOSINE/S-ADENOSYLHOMOCYSTEINE NUCLEOSIDASE"/>
    <property type="match status" value="1"/>
</dbReference>
<dbReference type="InterPro" id="IPR035994">
    <property type="entry name" value="Nucleoside_phosphorylase_sf"/>
</dbReference>
<dbReference type="PANTHER" id="PTHR46832:SF1">
    <property type="entry name" value="5'-METHYLTHIOADENOSINE_S-ADENOSYLHOMOCYSTEINE NUCLEOSIDASE"/>
    <property type="match status" value="1"/>
</dbReference>
<dbReference type="Gene3D" id="3.40.50.1580">
    <property type="entry name" value="Nucleoside phosphorylase domain"/>
    <property type="match status" value="1"/>
</dbReference>